<evidence type="ECO:0000313" key="6">
    <source>
        <dbReference type="WBParaSite" id="maker-uti_cns_0016298-snap-gene-0.2-mRNA-1"/>
    </source>
</evidence>
<evidence type="ECO:0000313" key="5">
    <source>
        <dbReference type="Proteomes" id="UP000095280"/>
    </source>
</evidence>
<evidence type="ECO:0000256" key="1">
    <source>
        <dbReference type="SAM" id="MobiDB-lite"/>
    </source>
</evidence>
<keyword evidence="2" id="KW-0472">Membrane</keyword>
<feature type="transmembrane region" description="Helical" evidence="2">
    <location>
        <begin position="343"/>
        <end position="361"/>
    </location>
</feature>
<organism evidence="5 6">
    <name type="scientific">Macrostomum lignano</name>
    <dbReference type="NCBI Taxonomy" id="282301"/>
    <lineage>
        <taxon>Eukaryota</taxon>
        <taxon>Metazoa</taxon>
        <taxon>Spiralia</taxon>
        <taxon>Lophotrochozoa</taxon>
        <taxon>Platyhelminthes</taxon>
        <taxon>Rhabditophora</taxon>
        <taxon>Macrostomorpha</taxon>
        <taxon>Macrostomida</taxon>
        <taxon>Macrostomidae</taxon>
        <taxon>Macrostomum</taxon>
    </lineage>
</organism>
<keyword evidence="2" id="KW-1133">Transmembrane helix</keyword>
<reference evidence="6" key="1">
    <citation type="submission" date="2016-11" db="UniProtKB">
        <authorList>
            <consortium name="WormBaseParasite"/>
        </authorList>
    </citation>
    <scope>IDENTIFICATION</scope>
</reference>
<proteinExistence type="predicted"/>
<feature type="chain" id="PRO_5009321210" evidence="3">
    <location>
        <begin position="28"/>
        <end position="1210"/>
    </location>
</feature>
<feature type="compositionally biased region" description="Polar residues" evidence="1">
    <location>
        <begin position="754"/>
        <end position="766"/>
    </location>
</feature>
<dbReference type="InterPro" id="IPR002656">
    <property type="entry name" value="Acyl_transf_3_dom"/>
</dbReference>
<dbReference type="InterPro" id="IPR006621">
    <property type="entry name" value="Nose-resist-to-fluoxetine_N"/>
</dbReference>
<dbReference type="Pfam" id="PF20146">
    <property type="entry name" value="NRF"/>
    <property type="match status" value="1"/>
</dbReference>
<dbReference type="GO" id="GO:0016747">
    <property type="term" value="F:acyltransferase activity, transferring groups other than amino-acyl groups"/>
    <property type="evidence" value="ECO:0007669"/>
    <property type="project" value="InterPro"/>
</dbReference>
<dbReference type="Proteomes" id="UP000095280">
    <property type="component" value="Unplaced"/>
</dbReference>
<feature type="transmembrane region" description="Helical" evidence="2">
    <location>
        <begin position="863"/>
        <end position="888"/>
    </location>
</feature>
<accession>A0A1I8IU92</accession>
<feature type="region of interest" description="Disordered" evidence="1">
    <location>
        <begin position="1164"/>
        <end position="1191"/>
    </location>
</feature>
<keyword evidence="5" id="KW-1185">Reference proteome</keyword>
<feature type="transmembrane region" description="Helical" evidence="2">
    <location>
        <begin position="717"/>
        <end position="738"/>
    </location>
</feature>
<name>A0A1I8IU92_9PLAT</name>
<feature type="transmembrane region" description="Helical" evidence="2">
    <location>
        <begin position="517"/>
        <end position="547"/>
    </location>
</feature>
<feature type="transmembrane region" description="Helical" evidence="2">
    <location>
        <begin position="381"/>
        <end position="405"/>
    </location>
</feature>
<feature type="transmembrane region" description="Helical" evidence="2">
    <location>
        <begin position="900"/>
        <end position="922"/>
    </location>
</feature>
<dbReference type="PANTHER" id="PTHR11161:SF0">
    <property type="entry name" value="O-ACYLTRANSFERASE LIKE PROTEIN"/>
    <property type="match status" value="1"/>
</dbReference>
<feature type="transmembrane region" description="Helical" evidence="2">
    <location>
        <begin position="647"/>
        <end position="668"/>
    </location>
</feature>
<evidence type="ECO:0000259" key="4">
    <source>
        <dbReference type="SMART" id="SM00703"/>
    </source>
</evidence>
<keyword evidence="3" id="KW-0732">Signal</keyword>
<dbReference type="AlphaFoldDB" id="A0A1I8IU92"/>
<feature type="domain" description="Nose resistant-to-fluoxetine protein N-terminal" evidence="4">
    <location>
        <begin position="92"/>
        <end position="240"/>
    </location>
</feature>
<protein>
    <submittedName>
        <fullName evidence="6">NRF domain-containing protein</fullName>
    </submittedName>
</protein>
<sequence length="1210" mass="131443">MLLSCSRNGSPPVALLALFLLGGVCVASSSSFSSWRDHQQQQEEVNPQLLARALAIAAGEVARDPALAAKKLRASAVELRARRGGDAFQELSPECGTVFSSLLSSILGLVGGNDLPESDQFLRWLDSIFKPEAGILLGNVRWIGSREECESIRLPVYQDSTNTSTLMLHTNGRYCMFGVKSRGNSTTDSGGRAFSGGDSLQTSLELALCLPNPCKGIDAEIAVNFVVEIVLNLLGPILQGVPGIGGIVDTIKSYKLVVKGCAQTNVEASNPLSSGALAVICLTGLLVFLILLATAVTAFVDSRYPEAQRDVYRDICRAFCLRSNLNKLFAPASGGSLGCINGIRVLSIFWVILGHTLLFIAPLLDNPLQLLNDFRKRWQAVIIINATTSVDSFFMLSGALVAYVFCRQVGIADKEKCRSTLRSWKFWALFYFHRYWRLTPVLMFFLFWHWSLTGYFGNGPFLSPDRTPVDVAGCPKSWWALMFYAQNFANVGDSIACLGHTWYLANDMQMYLLSPLLLLPFVFGGLIFGSVASVIVVAGSMVCTGVLNYQYGFRRGHLNFVPGETDGYDPEKTYYETIYIKPYCRMGAYAIGILLGYEDHQDAQAGGAAVLGDRGSGGLALLYLVQGQIADTGPPLTLQQVTVYWSFLRPGFALCVAWVVFACVYGYGGPVNELLSWSWFTPLARLSYCAYIVHASVMFAFFYTYDSKFHLSDSMLIMIYLASIMLTFLVSLVLSMLVEAPLLGLEKALRAGGSSRQADGGTNRTPAPQPGKANDNYYSNGGYESGPSSNRFEMRSIPKCDREELRSISRPFPLPVAEAAEVTAAAAAGSNRAASLPLRTMIIATVPRQLDNVRMMRIVARRIGQSALGVFCSSWMCLILLLLLLRLLRLLIASSEELNRAGAGALSVGIVVVGFVIVQIGVDGEFDPGIGGQVRRVQLIPRLLLLLGQSLQIVGRGGPAGDGNVNAVHSGAGYLYGGRVPLFHAVADHGCFGLGEHVVQHLRGGEIADSVRSVSQLTTDTASLSTDSPNSVMYRGLFRCIRSNRASTATGSTAEIRAPKNSRQIEIKMPLLNAKAGINNDDWQQEVKEQAWVQILQATPQGGGHLASRVINADSRMRMLHMMLGVLGPFKYQQQHNKEQKPQSHQGAEHALVGLVGVSTAPSAVTGAGGSRGLPCGRGDQLGGADKQQEQQQQLLRQRLLKHFNRQALW</sequence>
<feature type="signal peptide" evidence="3">
    <location>
        <begin position="1"/>
        <end position="27"/>
    </location>
</feature>
<keyword evidence="2" id="KW-0812">Transmembrane</keyword>
<evidence type="ECO:0000256" key="2">
    <source>
        <dbReference type="SAM" id="Phobius"/>
    </source>
</evidence>
<evidence type="ECO:0000256" key="3">
    <source>
        <dbReference type="SAM" id="SignalP"/>
    </source>
</evidence>
<dbReference type="WBParaSite" id="maker-uti_cns_0016298-snap-gene-0.2-mRNA-1">
    <property type="protein sequence ID" value="maker-uti_cns_0016298-snap-gene-0.2-mRNA-1"/>
    <property type="gene ID" value="maker-uti_cns_0016298-snap-gene-0.2"/>
</dbReference>
<dbReference type="InterPro" id="IPR052728">
    <property type="entry name" value="O2_lipid_transport_reg"/>
</dbReference>
<feature type="region of interest" description="Disordered" evidence="1">
    <location>
        <begin position="753"/>
        <end position="791"/>
    </location>
</feature>
<feature type="transmembrane region" description="Helical" evidence="2">
    <location>
        <begin position="688"/>
        <end position="705"/>
    </location>
</feature>
<dbReference type="Pfam" id="PF01757">
    <property type="entry name" value="Acyl_transf_3"/>
    <property type="match status" value="1"/>
</dbReference>
<feature type="transmembrane region" description="Helical" evidence="2">
    <location>
        <begin position="426"/>
        <end position="450"/>
    </location>
</feature>
<dbReference type="SMART" id="SM00703">
    <property type="entry name" value="NRF"/>
    <property type="match status" value="1"/>
</dbReference>
<dbReference type="PANTHER" id="PTHR11161">
    <property type="entry name" value="O-ACYLTRANSFERASE"/>
    <property type="match status" value="1"/>
</dbReference>
<feature type="transmembrane region" description="Helical" evidence="2">
    <location>
        <begin position="275"/>
        <end position="300"/>
    </location>
</feature>